<dbReference type="CDD" id="cd00067">
    <property type="entry name" value="GAL4"/>
    <property type="match status" value="1"/>
</dbReference>
<dbReference type="InterPro" id="IPR036864">
    <property type="entry name" value="Zn2-C6_fun-type_DNA-bd_sf"/>
</dbReference>
<keyword evidence="5" id="KW-0804">Transcription</keyword>
<dbReference type="SUPFAM" id="SSF57701">
    <property type="entry name" value="Zn2/Cys6 DNA-binding domain"/>
    <property type="match status" value="1"/>
</dbReference>
<dbReference type="OrthoDB" id="3163292at2759"/>
<dbReference type="PANTHER" id="PTHR31845:SF21">
    <property type="entry name" value="REGULATORY PROTEIN LEU3"/>
    <property type="match status" value="1"/>
</dbReference>
<dbReference type="GO" id="GO:0000976">
    <property type="term" value="F:transcription cis-regulatory region binding"/>
    <property type="evidence" value="ECO:0007669"/>
    <property type="project" value="TreeGrafter"/>
</dbReference>
<dbReference type="GO" id="GO:0000981">
    <property type="term" value="F:DNA-binding transcription factor activity, RNA polymerase II-specific"/>
    <property type="evidence" value="ECO:0007669"/>
    <property type="project" value="InterPro"/>
</dbReference>
<dbReference type="InterPro" id="IPR007219">
    <property type="entry name" value="XnlR_reg_dom"/>
</dbReference>
<evidence type="ECO:0000256" key="7">
    <source>
        <dbReference type="SAM" id="MobiDB-lite"/>
    </source>
</evidence>
<evidence type="ECO:0000259" key="8">
    <source>
        <dbReference type="PROSITE" id="PS50048"/>
    </source>
</evidence>
<sequence>MTGAANDKQKPAKRACTTCRQSKIRCNSAETFPAPCSNCQKFKKECRSDSSFKRTPVRGRLEEVTRQLDRIKRAQSYQDDIPLSPAPSSLASGGHLATPGSTGQDGQPQLDLAGAFGLDLLDNEASQVSAQSLESYYLNGMDIAKLFRIFTYYYLPHFPILDTRLYINVLHQTNPLLFWTIILISSRHTEPLVEPYKTLLSRQLIEPVRSLYTIQALLLLCLWPLPVRKQVVDSSWNYCGFAVNAAIRMGLHQLESTFEYDFVQFSAQDTEIRRTTWLGCLIVSTYLSSDLGLPNVIGPAMDLDTFTKPSSVYNPADPLCVQFEIERHVARLTTALSQRSGIHVRSSLIQMFDRDLKSLGEEVLALSNQRLEMLFLSAKLCLYTFSILGETTASTETHHIDSSMRSIWYLGVETASRLAYLCSLIPVENSVSPCAAPTSSFPYFTYPKHCFWTLLGSGYYLLKFLSVNSSVSPSESESARNSIRLVYSTMQSWSRHSIDEAARIARIISLLANAELQGTLAEYKRINRTPPLSIVADVMEITSWLRAKLKREGVANPAPAGTGMDESKAPQAQSDIVVMEPVLLDDEALWEGLDEWLRLEGYMGNFLLPYSDAGFTTT</sequence>
<evidence type="ECO:0000256" key="1">
    <source>
        <dbReference type="ARBA" id="ARBA00004123"/>
    </source>
</evidence>
<evidence type="ECO:0000256" key="5">
    <source>
        <dbReference type="ARBA" id="ARBA00023163"/>
    </source>
</evidence>
<keyword evidence="3" id="KW-0805">Transcription regulation</keyword>
<reference evidence="9 10" key="1">
    <citation type="submission" date="2014-04" db="EMBL/GenBank/DDBJ databases">
        <authorList>
            <consortium name="DOE Joint Genome Institute"/>
            <person name="Kuo A."/>
            <person name="Martino E."/>
            <person name="Perotto S."/>
            <person name="Kohler A."/>
            <person name="Nagy L.G."/>
            <person name="Floudas D."/>
            <person name="Copeland A."/>
            <person name="Barry K.W."/>
            <person name="Cichocki N."/>
            <person name="Veneault-Fourrey C."/>
            <person name="LaButti K."/>
            <person name="Lindquist E.A."/>
            <person name="Lipzen A."/>
            <person name="Lundell T."/>
            <person name="Morin E."/>
            <person name="Murat C."/>
            <person name="Sun H."/>
            <person name="Tunlid A."/>
            <person name="Henrissat B."/>
            <person name="Grigoriev I.V."/>
            <person name="Hibbett D.S."/>
            <person name="Martin F."/>
            <person name="Nordberg H.P."/>
            <person name="Cantor M.N."/>
            <person name="Hua S.X."/>
        </authorList>
    </citation>
    <scope>NUCLEOTIDE SEQUENCE [LARGE SCALE GENOMIC DNA]</scope>
    <source>
        <strain evidence="9 10">Zn</strain>
    </source>
</reference>
<dbReference type="GO" id="GO:0005634">
    <property type="term" value="C:nucleus"/>
    <property type="evidence" value="ECO:0007669"/>
    <property type="project" value="UniProtKB-SubCell"/>
</dbReference>
<dbReference type="PROSITE" id="PS00463">
    <property type="entry name" value="ZN2_CY6_FUNGAL_1"/>
    <property type="match status" value="1"/>
</dbReference>
<dbReference type="SMART" id="SM00066">
    <property type="entry name" value="GAL4"/>
    <property type="match status" value="1"/>
</dbReference>
<feature type="compositionally biased region" description="Low complexity" evidence="7">
    <location>
        <begin position="82"/>
        <end position="92"/>
    </location>
</feature>
<gene>
    <name evidence="9" type="ORF">OIDMADRAFT_179454</name>
</gene>
<evidence type="ECO:0000313" key="9">
    <source>
        <dbReference type="EMBL" id="KIN02172.1"/>
    </source>
</evidence>
<dbReference type="Gene3D" id="4.10.240.10">
    <property type="entry name" value="Zn(2)-C6 fungal-type DNA-binding domain"/>
    <property type="match status" value="1"/>
</dbReference>
<dbReference type="PROSITE" id="PS50048">
    <property type="entry name" value="ZN2_CY6_FUNGAL_2"/>
    <property type="match status" value="1"/>
</dbReference>
<organism evidence="9 10">
    <name type="scientific">Oidiodendron maius (strain Zn)</name>
    <dbReference type="NCBI Taxonomy" id="913774"/>
    <lineage>
        <taxon>Eukaryota</taxon>
        <taxon>Fungi</taxon>
        <taxon>Dikarya</taxon>
        <taxon>Ascomycota</taxon>
        <taxon>Pezizomycotina</taxon>
        <taxon>Leotiomycetes</taxon>
        <taxon>Leotiomycetes incertae sedis</taxon>
        <taxon>Myxotrichaceae</taxon>
        <taxon>Oidiodendron</taxon>
    </lineage>
</organism>
<protein>
    <recommendedName>
        <fullName evidence="8">Zn(2)-C6 fungal-type domain-containing protein</fullName>
    </recommendedName>
</protein>
<evidence type="ECO:0000313" key="10">
    <source>
        <dbReference type="Proteomes" id="UP000054321"/>
    </source>
</evidence>
<comment type="subcellular location">
    <subcellularLocation>
        <location evidence="1">Nucleus</location>
    </subcellularLocation>
</comment>
<dbReference type="SMART" id="SM00906">
    <property type="entry name" value="Fungal_trans"/>
    <property type="match status" value="1"/>
</dbReference>
<dbReference type="InParanoid" id="A0A0C3HIL5"/>
<dbReference type="Proteomes" id="UP000054321">
    <property type="component" value="Unassembled WGS sequence"/>
</dbReference>
<accession>A0A0C3HIL5</accession>
<feature type="domain" description="Zn(2)-C6 fungal-type" evidence="8">
    <location>
        <begin position="15"/>
        <end position="48"/>
    </location>
</feature>
<evidence type="ECO:0000256" key="6">
    <source>
        <dbReference type="ARBA" id="ARBA00023242"/>
    </source>
</evidence>
<dbReference type="Pfam" id="PF04082">
    <property type="entry name" value="Fungal_trans"/>
    <property type="match status" value="1"/>
</dbReference>
<dbReference type="HOGENOM" id="CLU_011455_3_1_1"/>
<dbReference type="GO" id="GO:0006351">
    <property type="term" value="P:DNA-templated transcription"/>
    <property type="evidence" value="ECO:0007669"/>
    <property type="project" value="InterPro"/>
</dbReference>
<feature type="region of interest" description="Disordered" evidence="7">
    <location>
        <begin position="76"/>
        <end position="105"/>
    </location>
</feature>
<dbReference type="STRING" id="913774.A0A0C3HIL5"/>
<proteinExistence type="predicted"/>
<keyword evidence="4" id="KW-0238">DNA-binding</keyword>
<keyword evidence="2" id="KW-0479">Metal-binding</keyword>
<evidence type="ECO:0000256" key="3">
    <source>
        <dbReference type="ARBA" id="ARBA00023015"/>
    </source>
</evidence>
<dbReference type="CDD" id="cd12148">
    <property type="entry name" value="fungal_TF_MHR"/>
    <property type="match status" value="1"/>
</dbReference>
<dbReference type="AlphaFoldDB" id="A0A0C3HIL5"/>
<dbReference type="Pfam" id="PF00172">
    <property type="entry name" value="Zn_clus"/>
    <property type="match status" value="1"/>
</dbReference>
<dbReference type="InterPro" id="IPR051089">
    <property type="entry name" value="prtT"/>
</dbReference>
<evidence type="ECO:0000256" key="4">
    <source>
        <dbReference type="ARBA" id="ARBA00023125"/>
    </source>
</evidence>
<dbReference type="InterPro" id="IPR001138">
    <property type="entry name" value="Zn2Cys6_DnaBD"/>
</dbReference>
<keyword evidence="6" id="KW-0539">Nucleus</keyword>
<evidence type="ECO:0000256" key="2">
    <source>
        <dbReference type="ARBA" id="ARBA00022723"/>
    </source>
</evidence>
<keyword evidence="10" id="KW-1185">Reference proteome</keyword>
<name>A0A0C3HIL5_OIDMZ</name>
<dbReference type="PANTHER" id="PTHR31845">
    <property type="entry name" value="FINGER DOMAIN PROTEIN, PUTATIVE-RELATED"/>
    <property type="match status" value="1"/>
</dbReference>
<reference evidence="10" key="2">
    <citation type="submission" date="2015-01" db="EMBL/GenBank/DDBJ databases">
        <title>Evolutionary Origins and Diversification of the Mycorrhizal Mutualists.</title>
        <authorList>
            <consortium name="DOE Joint Genome Institute"/>
            <consortium name="Mycorrhizal Genomics Consortium"/>
            <person name="Kohler A."/>
            <person name="Kuo A."/>
            <person name="Nagy L.G."/>
            <person name="Floudas D."/>
            <person name="Copeland A."/>
            <person name="Barry K.W."/>
            <person name="Cichocki N."/>
            <person name="Veneault-Fourrey C."/>
            <person name="LaButti K."/>
            <person name="Lindquist E.A."/>
            <person name="Lipzen A."/>
            <person name="Lundell T."/>
            <person name="Morin E."/>
            <person name="Murat C."/>
            <person name="Riley R."/>
            <person name="Ohm R."/>
            <person name="Sun H."/>
            <person name="Tunlid A."/>
            <person name="Henrissat B."/>
            <person name="Grigoriev I.V."/>
            <person name="Hibbett D.S."/>
            <person name="Martin F."/>
        </authorList>
    </citation>
    <scope>NUCLEOTIDE SEQUENCE [LARGE SCALE GENOMIC DNA]</scope>
    <source>
        <strain evidence="10">Zn</strain>
    </source>
</reference>
<dbReference type="EMBL" id="KN832875">
    <property type="protein sequence ID" value="KIN02172.1"/>
    <property type="molecule type" value="Genomic_DNA"/>
</dbReference>
<dbReference type="GO" id="GO:0008270">
    <property type="term" value="F:zinc ion binding"/>
    <property type="evidence" value="ECO:0007669"/>
    <property type="project" value="InterPro"/>
</dbReference>